<sequence>MAPSILDSILSPNRVLHTTPSLPDIYSGPRSSSPRPSPLRRSKTPMTSAGLSSVDLQHHIYNSLLQSKTADIALHVRGTWEAVYKLHRVVLIQAGFFSSLFTAGFIESSPKFGSHVSGPDEIDIVFDDRNITRAAFEICIARLYGGGPPLHVSPSLMPTTSHPLTPSFPGPALPADLPQGHHPASPRLLLSLLATAVYLSIPSIALQALGHILNTVGPYSVVQYLNFAIGRPIGSPTEDEPEAAVGLEGIAEIVKPERGTVRQPSSQPKTVEHEYEDLGDKLHELDVQKEDPADSESESDKGDHPTNVPFFYYGAVSNKIGEAAACWLARWGADMLVHEEKLSRGREVTPSSATASTQQARRRADTMPSNSSPPANTSNTPSPHVVPVIWARGGLNSRWIREVISSDAFFIKGERERYDLACAVVELRRSQGINEDEEKDWEIMFREGIYYANMLVDDIILLSQHVSPSTGRPYVPLAVLQAAHWNQSLLRCQITSRTNTNASPSSPPSSPPPPRDKELGLSVTTADILTRLSTTDDHTQNSDEKDKVYYPVARDSSLRIGDPNGIEGASMDQLFDTVADSKAATHAATSEATFFGLKSERLAASACVAADATGKARWSPYPPCRFAVEFWDIDALKEKSRLHSHTIWYAGSLFNVYVQVVRKKGIQLGVYLHRQSSVDPIPAPSTPAQSVHRGDRSHNRAPSSPPMNPASASSASVHYSPSIHPPTRSITPNSAPSTSSGLATSYLPSVSSIPATAPPVTPQQPYRDPRSAVSAYFAILCSTSTGSSMTRFTSVPDVFSVSQSWGWKSSSLRSEEYIEVGADGQPVRPTVPAPRELSLRATIVLGIV</sequence>
<dbReference type="EMBL" id="MU266331">
    <property type="protein sequence ID" value="KAH7930602.1"/>
    <property type="molecule type" value="Genomic_DNA"/>
</dbReference>
<evidence type="ECO:0000313" key="2">
    <source>
        <dbReference type="Proteomes" id="UP000790709"/>
    </source>
</evidence>
<proteinExistence type="predicted"/>
<dbReference type="Proteomes" id="UP000790709">
    <property type="component" value="Unassembled WGS sequence"/>
</dbReference>
<accession>A0ACB8C0Y9</accession>
<evidence type="ECO:0000313" key="1">
    <source>
        <dbReference type="EMBL" id="KAH7930602.1"/>
    </source>
</evidence>
<comment type="caution">
    <text evidence="1">The sequence shown here is derived from an EMBL/GenBank/DDBJ whole genome shotgun (WGS) entry which is preliminary data.</text>
</comment>
<gene>
    <name evidence="1" type="ORF">BV22DRAFT_1124870</name>
</gene>
<organism evidence="1 2">
    <name type="scientific">Leucogyrophana mollusca</name>
    <dbReference type="NCBI Taxonomy" id="85980"/>
    <lineage>
        <taxon>Eukaryota</taxon>
        <taxon>Fungi</taxon>
        <taxon>Dikarya</taxon>
        <taxon>Basidiomycota</taxon>
        <taxon>Agaricomycotina</taxon>
        <taxon>Agaricomycetes</taxon>
        <taxon>Agaricomycetidae</taxon>
        <taxon>Boletales</taxon>
        <taxon>Boletales incertae sedis</taxon>
        <taxon>Leucogyrophana</taxon>
    </lineage>
</organism>
<keyword evidence="2" id="KW-1185">Reference proteome</keyword>
<protein>
    <submittedName>
        <fullName evidence="1">Uncharacterized protein</fullName>
    </submittedName>
</protein>
<name>A0ACB8C0Y9_9AGAM</name>
<reference evidence="1" key="1">
    <citation type="journal article" date="2021" name="New Phytol.">
        <title>Evolutionary innovations through gain and loss of genes in the ectomycorrhizal Boletales.</title>
        <authorList>
            <person name="Wu G."/>
            <person name="Miyauchi S."/>
            <person name="Morin E."/>
            <person name="Kuo A."/>
            <person name="Drula E."/>
            <person name="Varga T."/>
            <person name="Kohler A."/>
            <person name="Feng B."/>
            <person name="Cao Y."/>
            <person name="Lipzen A."/>
            <person name="Daum C."/>
            <person name="Hundley H."/>
            <person name="Pangilinan J."/>
            <person name="Johnson J."/>
            <person name="Barry K."/>
            <person name="LaButti K."/>
            <person name="Ng V."/>
            <person name="Ahrendt S."/>
            <person name="Min B."/>
            <person name="Choi I.G."/>
            <person name="Park H."/>
            <person name="Plett J.M."/>
            <person name="Magnuson J."/>
            <person name="Spatafora J.W."/>
            <person name="Nagy L.G."/>
            <person name="Henrissat B."/>
            <person name="Grigoriev I.V."/>
            <person name="Yang Z.L."/>
            <person name="Xu J."/>
            <person name="Martin F.M."/>
        </authorList>
    </citation>
    <scope>NUCLEOTIDE SEQUENCE</scope>
    <source>
        <strain evidence="1">KUC20120723A-06</strain>
    </source>
</reference>